<accession>A0AAI8YYJ9</accession>
<organism evidence="2 3">
    <name type="scientific">Lecanosticta acicola</name>
    <dbReference type="NCBI Taxonomy" id="111012"/>
    <lineage>
        <taxon>Eukaryota</taxon>
        <taxon>Fungi</taxon>
        <taxon>Dikarya</taxon>
        <taxon>Ascomycota</taxon>
        <taxon>Pezizomycotina</taxon>
        <taxon>Dothideomycetes</taxon>
        <taxon>Dothideomycetidae</taxon>
        <taxon>Mycosphaerellales</taxon>
        <taxon>Mycosphaerellaceae</taxon>
        <taxon>Lecanosticta</taxon>
    </lineage>
</organism>
<gene>
    <name evidence="2" type="ORF">LECACI_7A004351</name>
</gene>
<comment type="caution">
    <text evidence="2">The sequence shown here is derived from an EMBL/GenBank/DDBJ whole genome shotgun (WGS) entry which is preliminary data.</text>
</comment>
<reference evidence="2" key="1">
    <citation type="submission" date="2023-11" db="EMBL/GenBank/DDBJ databases">
        <authorList>
            <person name="Alioto T."/>
            <person name="Alioto T."/>
            <person name="Gomez Garrido J."/>
        </authorList>
    </citation>
    <scope>NUCLEOTIDE SEQUENCE</scope>
</reference>
<proteinExistence type="predicted"/>
<dbReference type="EMBL" id="CAVMBE010000023">
    <property type="protein sequence ID" value="CAK4007879.1"/>
    <property type="molecule type" value="Genomic_DNA"/>
</dbReference>
<dbReference type="Proteomes" id="UP001296104">
    <property type="component" value="Unassembled WGS sequence"/>
</dbReference>
<keyword evidence="3" id="KW-1185">Reference proteome</keyword>
<dbReference type="AlphaFoldDB" id="A0AAI8YYJ9"/>
<evidence type="ECO:0000256" key="1">
    <source>
        <dbReference type="SAM" id="MobiDB-lite"/>
    </source>
</evidence>
<feature type="compositionally biased region" description="Basic and acidic residues" evidence="1">
    <location>
        <begin position="47"/>
        <end position="63"/>
    </location>
</feature>
<evidence type="ECO:0000313" key="3">
    <source>
        <dbReference type="Proteomes" id="UP001296104"/>
    </source>
</evidence>
<feature type="compositionally biased region" description="Polar residues" evidence="1">
    <location>
        <begin position="64"/>
        <end position="82"/>
    </location>
</feature>
<sequence length="265" mass="30595">MSASTVPRRHAESLELNHQDRNTAPPELRSELKGEMEVVINPAKEPTTGEKRKRDANEDDHASSRSSSQTTQPFHHTPSSSPNYFSLEDFNKRWETDYLSLRSHQNLNRILYSCGFGAYGSPIEDPPEEECFPYEVHAEVLQAKLKHTRLFTDLHGVYPVKFESQDCEPFSEINLAQAHEDEKASKAGYLRAIRHRMRVKALTGHEMAWPKPKEWWAFRGSDMTRGEFEEIQDEIEQDMHVAAGDWEAYHGKEKPEDRAIMGWRA</sequence>
<protein>
    <submittedName>
        <fullName evidence="2">Uncharacterized protein</fullName>
    </submittedName>
</protein>
<feature type="compositionally biased region" description="Basic and acidic residues" evidence="1">
    <location>
        <begin position="9"/>
        <end position="21"/>
    </location>
</feature>
<name>A0AAI8YYJ9_9PEZI</name>
<evidence type="ECO:0000313" key="2">
    <source>
        <dbReference type="EMBL" id="CAK4007879.1"/>
    </source>
</evidence>
<feature type="region of interest" description="Disordered" evidence="1">
    <location>
        <begin position="1"/>
        <end position="82"/>
    </location>
</feature>